<name>A0ABN1E4G6_9PROT</name>
<evidence type="ECO:0000259" key="1">
    <source>
        <dbReference type="Pfam" id="PF14238"/>
    </source>
</evidence>
<evidence type="ECO:0000313" key="3">
    <source>
        <dbReference type="Proteomes" id="UP001499951"/>
    </source>
</evidence>
<accession>A0ABN1E4G6</accession>
<organism evidence="2 3">
    <name type="scientific">Rhizomicrobium electricum</name>
    <dbReference type="NCBI Taxonomy" id="480070"/>
    <lineage>
        <taxon>Bacteria</taxon>
        <taxon>Pseudomonadati</taxon>
        <taxon>Pseudomonadota</taxon>
        <taxon>Alphaproteobacteria</taxon>
        <taxon>Micropepsales</taxon>
        <taxon>Micropepsaceae</taxon>
        <taxon>Rhizomicrobium</taxon>
    </lineage>
</organism>
<dbReference type="RefSeq" id="WP_166931077.1">
    <property type="nucleotide sequence ID" value="NZ_BAAADD010000001.1"/>
</dbReference>
<keyword evidence="3" id="KW-1185">Reference proteome</keyword>
<dbReference type="Pfam" id="PF14238">
    <property type="entry name" value="DUF4340"/>
    <property type="match status" value="1"/>
</dbReference>
<evidence type="ECO:0000313" key="2">
    <source>
        <dbReference type="EMBL" id="GAA0558975.1"/>
    </source>
</evidence>
<reference evidence="2 3" key="1">
    <citation type="journal article" date="2019" name="Int. J. Syst. Evol. Microbiol.">
        <title>The Global Catalogue of Microorganisms (GCM) 10K type strain sequencing project: providing services to taxonomists for standard genome sequencing and annotation.</title>
        <authorList>
            <consortium name="The Broad Institute Genomics Platform"/>
            <consortium name="The Broad Institute Genome Sequencing Center for Infectious Disease"/>
            <person name="Wu L."/>
            <person name="Ma J."/>
        </authorList>
    </citation>
    <scope>NUCLEOTIDE SEQUENCE [LARGE SCALE GENOMIC DNA]</scope>
    <source>
        <strain evidence="2 3">JCM 15089</strain>
    </source>
</reference>
<dbReference type="Proteomes" id="UP001499951">
    <property type="component" value="Unassembled WGS sequence"/>
</dbReference>
<proteinExistence type="predicted"/>
<dbReference type="EMBL" id="BAAADD010000001">
    <property type="protein sequence ID" value="GAA0558975.1"/>
    <property type="molecule type" value="Genomic_DNA"/>
</dbReference>
<feature type="domain" description="DUF4340" evidence="1">
    <location>
        <begin position="84"/>
        <end position="263"/>
    </location>
</feature>
<sequence>MNVAAFLSRRDRRLMALLVLAIVSIGLALGAVYYREAVLAPRYKPMPVFPWLAHMLNKGDVTRVYIVSKKYGAFTVAFVPQKGWVLPDKGNYPASFETVKQTLLAIAAMQTVEPKTDRPEWFHYVDLDSPPQGNGINITLAGEKGHVIASMIVGKTEPLGDDLGVFVRRAGENQSYLARSPAEIKADPAEWMDKTVIGIAASRVASAEVKPATGPAYTAARAKPDDGFVIAPLPRGRELAYAGAADATANALSDFGFDDIRRSTDFDFADGARLTIHTFDGLSVTVNLVAQDNATWASVFAEASPGNHATAKEALAINARAGGWAFKLPAYKVTAFAPPLESLLKAKK</sequence>
<protein>
    <recommendedName>
        <fullName evidence="1">DUF4340 domain-containing protein</fullName>
    </recommendedName>
</protein>
<gene>
    <name evidence="2" type="ORF">GCM10008942_04310</name>
</gene>
<comment type="caution">
    <text evidence="2">The sequence shown here is derived from an EMBL/GenBank/DDBJ whole genome shotgun (WGS) entry which is preliminary data.</text>
</comment>
<dbReference type="InterPro" id="IPR025641">
    <property type="entry name" value="DUF4340"/>
</dbReference>